<dbReference type="OrthoDB" id="9802842at2"/>
<keyword evidence="1" id="KW-0472">Membrane</keyword>
<organism evidence="2 3">
    <name type="scientific">Flexibacter flexilis DSM 6793</name>
    <dbReference type="NCBI Taxonomy" id="927664"/>
    <lineage>
        <taxon>Bacteria</taxon>
        <taxon>Pseudomonadati</taxon>
        <taxon>Bacteroidota</taxon>
        <taxon>Cytophagia</taxon>
        <taxon>Cytophagales</taxon>
        <taxon>Flexibacteraceae</taxon>
        <taxon>Flexibacter</taxon>
    </lineage>
</organism>
<proteinExistence type="predicted"/>
<dbReference type="Gene3D" id="1.20.1300.10">
    <property type="entry name" value="Fumarate reductase/succinate dehydrogenase, transmembrane subunit"/>
    <property type="match status" value="1"/>
</dbReference>
<dbReference type="RefSeq" id="WP_091512618.1">
    <property type="nucleotide sequence ID" value="NZ_FOLE01000006.1"/>
</dbReference>
<feature type="transmembrane region" description="Helical" evidence="1">
    <location>
        <begin position="66"/>
        <end position="84"/>
    </location>
</feature>
<keyword evidence="1" id="KW-1133">Transmembrane helix</keyword>
<name>A0A1I1JZ19_9BACT</name>
<gene>
    <name evidence="2" type="ORF">SAMN05421780_106179</name>
</gene>
<dbReference type="AlphaFoldDB" id="A0A1I1JZ19"/>
<feature type="transmembrane region" description="Helical" evidence="1">
    <location>
        <begin position="237"/>
        <end position="259"/>
    </location>
</feature>
<dbReference type="GO" id="GO:0016020">
    <property type="term" value="C:membrane"/>
    <property type="evidence" value="ECO:0007669"/>
    <property type="project" value="InterPro"/>
</dbReference>
<evidence type="ECO:0000256" key="1">
    <source>
        <dbReference type="SAM" id="Phobius"/>
    </source>
</evidence>
<dbReference type="InterPro" id="IPR011138">
    <property type="entry name" value="Cytochrome_b-558"/>
</dbReference>
<feature type="transmembrane region" description="Helical" evidence="1">
    <location>
        <begin position="195"/>
        <end position="216"/>
    </location>
</feature>
<keyword evidence="3" id="KW-1185">Reference proteome</keyword>
<sequence length="261" mass="28886">MSWISQTLSSSIGRKLVMALTGLFLCTFLAVHMIGNLQLFKADHGLAFNEYAVLMTTNPLIKTVSYGLYFFILLHAFQGFALTLKNKKARPVAYAVSKGSANSSAASRNMALLGTVLLVFIAVHMGDFWAEYKFGHVPYTQFEQDLKTGEVKATSLGADFVMHGKKQEYLTNDNQTRVVIVKDLYEEVEEEFKNIALVAFYLLAMAAVSFHLIHGFKSAFQTLGVNHPKYNGAIQTVGIVVFGVLIPLAFAAMPVYFFLKG</sequence>
<reference evidence="2 3" key="1">
    <citation type="submission" date="2016-10" db="EMBL/GenBank/DDBJ databases">
        <authorList>
            <person name="de Groot N.N."/>
        </authorList>
    </citation>
    <scope>NUCLEOTIDE SEQUENCE [LARGE SCALE GENOMIC DNA]</scope>
    <source>
        <strain evidence="2 3">DSM 6793</strain>
    </source>
</reference>
<keyword evidence="1" id="KW-0812">Transmembrane</keyword>
<accession>A0A1I1JZ19</accession>
<dbReference type="SUPFAM" id="SSF81343">
    <property type="entry name" value="Fumarate reductase respiratory complex transmembrane subunits"/>
    <property type="match status" value="1"/>
</dbReference>
<dbReference type="NCBIfam" id="TIGR02046">
    <property type="entry name" value="sdhC_b558_fam"/>
    <property type="match status" value="1"/>
</dbReference>
<feature type="transmembrane region" description="Helical" evidence="1">
    <location>
        <begin position="105"/>
        <end position="125"/>
    </location>
</feature>
<dbReference type="CDD" id="cd03498">
    <property type="entry name" value="SQR_TypeB_2_TM"/>
    <property type="match status" value="1"/>
</dbReference>
<evidence type="ECO:0000313" key="2">
    <source>
        <dbReference type="EMBL" id="SFC53736.1"/>
    </source>
</evidence>
<evidence type="ECO:0000313" key="3">
    <source>
        <dbReference type="Proteomes" id="UP000199514"/>
    </source>
</evidence>
<dbReference type="Proteomes" id="UP000199514">
    <property type="component" value="Unassembled WGS sequence"/>
</dbReference>
<dbReference type="EMBL" id="FOLE01000006">
    <property type="protein sequence ID" value="SFC53736.1"/>
    <property type="molecule type" value="Genomic_DNA"/>
</dbReference>
<dbReference type="InterPro" id="IPR034804">
    <property type="entry name" value="SQR/QFR_C/D"/>
</dbReference>
<protein>
    <submittedName>
        <fullName evidence="2">Succinate dehydrogenase / fumarate reductase cytochrome b subunit</fullName>
    </submittedName>
</protein>
<dbReference type="STRING" id="927664.SAMN05421780_106179"/>